<feature type="transmembrane region" description="Helical" evidence="1">
    <location>
        <begin position="646"/>
        <end position="669"/>
    </location>
</feature>
<evidence type="ECO:0000256" key="1">
    <source>
        <dbReference type="SAM" id="Phobius"/>
    </source>
</evidence>
<feature type="transmembrane region" description="Helical" evidence="1">
    <location>
        <begin position="346"/>
        <end position="375"/>
    </location>
</feature>
<gene>
    <name evidence="2" type="ORF">Fcan01_15721</name>
</gene>
<organism evidence="2 3">
    <name type="scientific">Folsomia candida</name>
    <name type="common">Springtail</name>
    <dbReference type="NCBI Taxonomy" id="158441"/>
    <lineage>
        <taxon>Eukaryota</taxon>
        <taxon>Metazoa</taxon>
        <taxon>Ecdysozoa</taxon>
        <taxon>Arthropoda</taxon>
        <taxon>Hexapoda</taxon>
        <taxon>Collembola</taxon>
        <taxon>Entomobryomorpha</taxon>
        <taxon>Isotomoidea</taxon>
        <taxon>Isotomidae</taxon>
        <taxon>Proisotominae</taxon>
        <taxon>Folsomia</taxon>
    </lineage>
</organism>
<accession>A0A226E011</accession>
<evidence type="ECO:0000313" key="3">
    <source>
        <dbReference type="Proteomes" id="UP000198287"/>
    </source>
</evidence>
<keyword evidence="1" id="KW-0472">Membrane</keyword>
<name>A0A226E011_FOLCA</name>
<keyword evidence="1" id="KW-0812">Transmembrane</keyword>
<keyword evidence="1" id="KW-1133">Transmembrane helix</keyword>
<protein>
    <submittedName>
        <fullName evidence="2">Uncharacterized protein</fullName>
    </submittedName>
</protein>
<dbReference type="OrthoDB" id="2401965at2759"/>
<feature type="transmembrane region" description="Helical" evidence="1">
    <location>
        <begin position="412"/>
        <end position="432"/>
    </location>
</feature>
<evidence type="ECO:0000313" key="2">
    <source>
        <dbReference type="EMBL" id="OXA49796.1"/>
    </source>
</evidence>
<reference evidence="2 3" key="1">
    <citation type="submission" date="2015-12" db="EMBL/GenBank/DDBJ databases">
        <title>The genome of Folsomia candida.</title>
        <authorList>
            <person name="Faddeeva A."/>
            <person name="Derks M.F."/>
            <person name="Anvar Y."/>
            <person name="Smit S."/>
            <person name="Van Straalen N."/>
            <person name="Roelofs D."/>
        </authorList>
    </citation>
    <scope>NUCLEOTIDE SEQUENCE [LARGE SCALE GENOMIC DNA]</scope>
    <source>
        <strain evidence="2 3">VU population</strain>
        <tissue evidence="2">Whole body</tissue>
    </source>
</reference>
<keyword evidence="3" id="KW-1185">Reference proteome</keyword>
<sequence>MPIIVSRYIHVPYCEVTRINPYDEYPIEVYPLDPNSNFSFPECFPFDPHSSPCANIVRTTSLQQRRRDPVARFYISVSGTTSRAIILPAFKIENYFSKLPDQFCDRCLSDIFPQFPFHILIKGEDQKEQDWMAELFIKLNFNPQMRILIINVRLISRDNVCIKELLNPCMHCKPFSYTLQKGWGGDIILELTLNSMNHKILKVIQQNNHIPVYAILPFTSSFETEKHNSNSKPTIKVFSEYNYFGDSNYELLITLQGKSNVTIRMAEGKWKMDSSRLEECASIVSKYAGYEDPEDVRQYCYHSDIAKSVPIIDTQAEWDVVLPMETKSFGFLACGRPRRVKSSLAILLSTFTPTTWIFLGLIQILFGIFIMFAMSHTSYKSPSGNRLYQMTLPLVVFLEQGHSLVENRHKKTWIYFISTPIILTFIVITNSFRGDNVTRVIAPEKEIPYFNFSQLYVDKFKFFDQFIDIDYPTPAAGLSSHIEIDRLISSSFSFTNVLTIKDKKYFIAHAKIVMYDKFMGDGSNLLIKSDRQHLLTDFACDNFAYLGWMEELEEIYRWAKEKRTDLSWSLGSEYLTSYKSGWKIVNGIDPRWKEWLDALKFSGISDELVRLEESGKSYLRKGNYNSSSEEDGPKSLRVKRNMSEVFIFWLVLLGVCAASFALECGLIWVRISSMRLILLYQKIWKGNNVSFVTYLPPLIQSPVYYSSFSNVKQSIHV</sequence>
<dbReference type="Proteomes" id="UP000198287">
    <property type="component" value="Unassembled WGS sequence"/>
</dbReference>
<dbReference type="AlphaFoldDB" id="A0A226E011"/>
<proteinExistence type="predicted"/>
<comment type="caution">
    <text evidence="2">The sequence shown here is derived from an EMBL/GenBank/DDBJ whole genome shotgun (WGS) entry which is preliminary data.</text>
</comment>
<dbReference type="EMBL" id="LNIX01000010">
    <property type="protein sequence ID" value="OXA49796.1"/>
    <property type="molecule type" value="Genomic_DNA"/>
</dbReference>